<protein>
    <submittedName>
        <fullName evidence="1">Uncharacterized protein</fullName>
    </submittedName>
</protein>
<dbReference type="EMBL" id="BARS01043137">
    <property type="protein sequence ID" value="GAG36400.1"/>
    <property type="molecule type" value="Genomic_DNA"/>
</dbReference>
<dbReference type="AlphaFoldDB" id="X0X091"/>
<proteinExistence type="predicted"/>
<feature type="non-terminal residue" evidence="1">
    <location>
        <position position="73"/>
    </location>
</feature>
<evidence type="ECO:0000313" key="1">
    <source>
        <dbReference type="EMBL" id="GAG36400.1"/>
    </source>
</evidence>
<gene>
    <name evidence="1" type="ORF">S01H1_65353</name>
</gene>
<organism evidence="1">
    <name type="scientific">marine sediment metagenome</name>
    <dbReference type="NCBI Taxonomy" id="412755"/>
    <lineage>
        <taxon>unclassified sequences</taxon>
        <taxon>metagenomes</taxon>
        <taxon>ecological metagenomes</taxon>
    </lineage>
</organism>
<dbReference type="PROSITE" id="PS51257">
    <property type="entry name" value="PROKAR_LIPOPROTEIN"/>
    <property type="match status" value="1"/>
</dbReference>
<comment type="caution">
    <text evidence="1">The sequence shown here is derived from an EMBL/GenBank/DDBJ whole genome shotgun (WGS) entry which is preliminary data.</text>
</comment>
<reference evidence="1" key="1">
    <citation type="journal article" date="2014" name="Front. Microbiol.">
        <title>High frequency of phylogenetically diverse reductive dehalogenase-homologous genes in deep subseafloor sedimentary metagenomes.</title>
        <authorList>
            <person name="Kawai M."/>
            <person name="Futagami T."/>
            <person name="Toyoda A."/>
            <person name="Takaki Y."/>
            <person name="Nishi S."/>
            <person name="Hori S."/>
            <person name="Arai W."/>
            <person name="Tsubouchi T."/>
            <person name="Morono Y."/>
            <person name="Uchiyama I."/>
            <person name="Ito T."/>
            <person name="Fujiyama A."/>
            <person name="Inagaki F."/>
            <person name="Takami H."/>
        </authorList>
    </citation>
    <scope>NUCLEOTIDE SEQUENCE</scope>
    <source>
        <strain evidence="1">Expedition CK06-06</strain>
    </source>
</reference>
<sequence>MRVIWLVILSLWLMVGCSPLKIQLLPEELSEKSEDEIILNKFQVEGQLIIKAYKEANIDTFYIAKWYNEYIKT</sequence>
<accession>X0X091</accession>
<name>X0X091_9ZZZZ</name>